<dbReference type="InterPro" id="IPR018708">
    <property type="entry name" value="DUF2225"/>
</dbReference>
<name>A0A806KHJ3_9BACT</name>
<evidence type="ECO:0000313" key="1">
    <source>
        <dbReference type="EMBL" id="AGS54095.1"/>
    </source>
</evidence>
<dbReference type="AlphaFoldDB" id="A0A806KHJ3"/>
<protein>
    <recommendedName>
        <fullName evidence="2">DUF2225 domain-containing protein</fullName>
    </recommendedName>
</protein>
<organism evidence="1">
    <name type="scientific">uncultured bacterium contig00007</name>
    <dbReference type="NCBI Taxonomy" id="1181499"/>
    <lineage>
        <taxon>Bacteria</taxon>
        <taxon>environmental samples</taxon>
    </lineage>
</organism>
<dbReference type="EMBL" id="JQ844276">
    <property type="protein sequence ID" value="AGS54095.1"/>
    <property type="molecule type" value="Genomic_DNA"/>
</dbReference>
<proteinExistence type="predicted"/>
<sequence>MVRHAKKKVEEDRELKITFQSKKEFKCPLCETEFRKEELLSGGGRLIAGTLTDELHRLYEPSAKFGKVFPLVYYAIVCPECFYASMEADFAALPASGKDKARADYDDRLKDTNLIFPNVDFHDNRTLLAGAASQYLTLRCYDYFNKEASPTIKQGLASIRCAWLLDELHSKYSDQHYDWLATLFRKKAEYLYNMALAKEQSGKETLSGLKTFGPDTDKNYSYEGMLYMCAYLRYHYGAAHNPQERKLSLEDARRTIAKLFGMGKSSKDKPGAFLELARKLYDTLNKELSESPPEEQPAPAPKA</sequence>
<dbReference type="Pfam" id="PF09986">
    <property type="entry name" value="DUF2225"/>
    <property type="match status" value="1"/>
</dbReference>
<evidence type="ECO:0008006" key="2">
    <source>
        <dbReference type="Google" id="ProtNLM"/>
    </source>
</evidence>
<reference evidence="1" key="1">
    <citation type="submission" date="2012-03" db="EMBL/GenBank/DDBJ databases">
        <title>Functional metagenomics reveals considerable lignocellulase gene clusters in the gut microbiome of a wood-feeding higher termite.</title>
        <authorList>
            <person name="Liu N."/>
        </authorList>
    </citation>
    <scope>NUCLEOTIDE SEQUENCE</scope>
</reference>
<accession>A0A806KHJ3</accession>